<dbReference type="InterPro" id="IPR037066">
    <property type="entry name" value="Plug_dom_sf"/>
</dbReference>
<dbReference type="Gene3D" id="2.170.130.10">
    <property type="entry name" value="TonB-dependent receptor, plug domain"/>
    <property type="match status" value="1"/>
</dbReference>
<evidence type="ECO:0000256" key="2">
    <source>
        <dbReference type="ARBA" id="ARBA00022966"/>
    </source>
</evidence>
<accession>A0A2P8G2W0</accession>
<keyword evidence="7" id="KW-1185">Reference proteome</keyword>
<dbReference type="Pfam" id="PF07715">
    <property type="entry name" value="Plug"/>
    <property type="match status" value="1"/>
</dbReference>
<comment type="similarity">
    <text evidence="3">Belongs to the TonB-dependent receptor family.</text>
</comment>
<evidence type="ECO:0000256" key="3">
    <source>
        <dbReference type="PROSITE-ProRule" id="PRU01360"/>
    </source>
</evidence>
<keyword evidence="3" id="KW-0813">Transport</keyword>
<dbReference type="GO" id="GO:0005615">
    <property type="term" value="C:extracellular space"/>
    <property type="evidence" value="ECO:0007669"/>
    <property type="project" value="InterPro"/>
</dbReference>
<dbReference type="InterPro" id="IPR036595">
    <property type="entry name" value="A-macroglobulin_rcpt-bd_sf"/>
</dbReference>
<comment type="subcellular location">
    <subcellularLocation>
        <location evidence="3">Cell outer membrane</location>
        <topology evidence="3">Multi-pass membrane protein</topology>
    </subcellularLocation>
</comment>
<reference evidence="6 7" key="1">
    <citation type="submission" date="2018-03" db="EMBL/GenBank/DDBJ databases">
        <title>Genomic Encyclopedia of Archaeal and Bacterial Type Strains, Phase II (KMG-II): from individual species to whole genera.</title>
        <authorList>
            <person name="Goeker M."/>
        </authorList>
    </citation>
    <scope>NUCLEOTIDE SEQUENCE [LARGE SCALE GENOMIC DNA]</scope>
    <source>
        <strain evidence="6 7">DSM 18107</strain>
    </source>
</reference>
<sequence>MDLMSHSNSKTMKNYIKAYFLLIVCMLAIAGKGTAQLAAYNDNKEKIYIHTNHVFFKPGEDLFFKLYLVNAKNQQISAISNVVFVEILGPSGSVLEKMSYRADEGYAEGYYQFGKEATGGLYKIRAYTTWMRNEKESAWFTRELTVQKVITPRVMMKLDFPKKGYGPGDEVVAAYSIRSLSNKAIKNYEIKYTVSLGGKSVNTGKALTDADGKTNISFKLPPDLNTNDGVLNITVNYDAYTEAISRSIPIALNKIDLQFMPEGGTLVESIPTNIAFKAVNEYGKPADVSGEVLDNQGNVVTTFTSYHDGMGRFSFTPEKGKIYSTRIISPSGIKQAFDLPAAASKGIVMNISRKDNLLQFKISSTQDMKIRLTGQSKNDVYYNKEIALKKGEQLIDLDPANFPAGIARFTVTTTQRVPLAERLVFLHPNRILQVKLTADKSKYQPREKVTLHLKTLDENGKPIPSNFSLSVIDDKLWSLADDKQDHILSWLLMSSELHGKIEEPQFYFKQEEKAAIPSLDLVMLTHGYRYFDYIDYIEKTGKPKYNPDLNNILSGRITDKNGNPVKSAVYLIGSTDKRIYTNGNAVQQTTGDDGLFFFTDISPALNYYLIARSTRKKEPVTITILEQGTGNAPMPARTTRDPFDDDDRLPPPILALNEAPKKRDIAPEGALKENEIEKLKGFLDGDVKGLEEVVVVSYGATTKRMLTGAVTAVKTNDIATTPPLAALQGRVAGLEITAATGAAGNAPHVQIRGMKSVSGLDQPLIVLNGIPVSDLEQALNPADVESITVLKDAAATAIYGSRGSNGVIIITTKNAIRYPRTVINLERTYYYASKSVQLKNDAYTVARRFYAPKYHSPETKERDDFRETIYWNPVVQTDKNGDAKIEFYNSDATTTFRAIAEGIGYNGKLGRTEMTYAVQPPMSIDAKIPPYMTIGDDALIPLVIRNSSSKAMAANISAELPDNMVAGNYDNTVNIGPDSATQVLIPVKANAAVKGDIKFVVSTEAATEKISLPITVNSNGFPVITTISGNKATATNFTIGNMMAGSLATELKVFNNLEGQLLNDIESMLREPYGCFEQTSSSTYPNIYILKYLRSTNKSNLAVEKKALTYIRDGYQRLIGFETAENGFEWFGKTPAHEALTAYGLLEFTDMKEFVNVDDRMLARTKKFLLDRRDGKGTFNIVKNGYDAFASVPNKIANIYIVYALTQAGVGSEIQLEYETAVKQALNSKDAYQLAMMAIAASNMKNERDYTQLMEALQQTKMQSETSVTNSRAQSLKVETMALYAIALTRAKSPDLAAVANVISLILGEKTYYGYGSTQATILALQAIVEYRKLAGEMAAASKMEIKVNNEPTLAGKNIISNIKEGNNTFSVKYTSEKDGIPYQLELAYYTLLPPDNPEAELKLSTHLSTNTTKVGETVRLQVEVKNIKNYLQPMSIAKIGIPAGLTVQPWQLKEIMEKNQVAYYEIFDNYLVLYWMGFAAGETKQVNLDLKAEIAGKYRGKAGTTYLYYMPEYKHWNAGTEITITQ</sequence>
<feature type="domain" description="Alpha-2-macroglobulin" evidence="5">
    <location>
        <begin position="868"/>
        <end position="958"/>
    </location>
</feature>
<dbReference type="SUPFAM" id="SSF48239">
    <property type="entry name" value="Terpenoid cyclases/Protein prenyltransferases"/>
    <property type="match status" value="1"/>
</dbReference>
<dbReference type="InterPro" id="IPR011626">
    <property type="entry name" value="Alpha-macroglobulin_TED"/>
</dbReference>
<comment type="caution">
    <text evidence="6">The sequence shown here is derived from an EMBL/GenBank/DDBJ whole genome shotgun (WGS) entry which is preliminary data.</text>
</comment>
<dbReference type="SUPFAM" id="SSF56935">
    <property type="entry name" value="Porins"/>
    <property type="match status" value="1"/>
</dbReference>
<keyword evidence="6" id="KW-0675">Receptor</keyword>
<keyword evidence="1" id="KW-0732">Signal</keyword>
<dbReference type="Pfam" id="PF07678">
    <property type="entry name" value="TED_complement"/>
    <property type="match status" value="1"/>
</dbReference>
<evidence type="ECO:0000256" key="1">
    <source>
        <dbReference type="ARBA" id="ARBA00022729"/>
    </source>
</evidence>
<evidence type="ECO:0000313" key="7">
    <source>
        <dbReference type="Proteomes" id="UP000240978"/>
    </source>
</evidence>
<keyword evidence="2" id="KW-0882">Thioester bond</keyword>
<dbReference type="NCBIfam" id="TIGR04057">
    <property type="entry name" value="SusC_RagA_signa"/>
    <property type="match status" value="1"/>
</dbReference>
<dbReference type="SMART" id="SM01419">
    <property type="entry name" value="Thiol-ester_cl"/>
    <property type="match status" value="1"/>
</dbReference>
<dbReference type="Gene3D" id="2.60.40.1930">
    <property type="match status" value="1"/>
</dbReference>
<feature type="region of interest" description="Disordered" evidence="4">
    <location>
        <begin position="628"/>
        <end position="648"/>
    </location>
</feature>
<evidence type="ECO:0000259" key="5">
    <source>
        <dbReference type="SMART" id="SM01360"/>
    </source>
</evidence>
<keyword evidence="3" id="KW-0472">Membrane</keyword>
<dbReference type="InterPro" id="IPR001599">
    <property type="entry name" value="Macroglobln_a2"/>
</dbReference>
<dbReference type="GO" id="GO:0009279">
    <property type="term" value="C:cell outer membrane"/>
    <property type="evidence" value="ECO:0007669"/>
    <property type="project" value="UniProtKB-SubCell"/>
</dbReference>
<dbReference type="InterPro" id="IPR008930">
    <property type="entry name" value="Terpenoid_cyclase/PrenylTrfase"/>
</dbReference>
<dbReference type="InterPro" id="IPR012910">
    <property type="entry name" value="Plug_dom"/>
</dbReference>
<dbReference type="Proteomes" id="UP000240978">
    <property type="component" value="Unassembled WGS sequence"/>
</dbReference>
<dbReference type="CDD" id="cd02891">
    <property type="entry name" value="A2M_like"/>
    <property type="match status" value="1"/>
</dbReference>
<dbReference type="InterPro" id="IPR050473">
    <property type="entry name" value="A2M/Complement_sys"/>
</dbReference>
<dbReference type="SMART" id="SM01360">
    <property type="entry name" value="A2M"/>
    <property type="match status" value="1"/>
</dbReference>
<dbReference type="InterPro" id="IPR047565">
    <property type="entry name" value="Alpha-macroglob_thiol-ester_cl"/>
</dbReference>
<organism evidence="6 7">
    <name type="scientific">Chitinophaga ginsengisoli</name>
    <dbReference type="NCBI Taxonomy" id="363837"/>
    <lineage>
        <taxon>Bacteria</taxon>
        <taxon>Pseudomonadati</taxon>
        <taxon>Bacteroidota</taxon>
        <taxon>Chitinophagia</taxon>
        <taxon>Chitinophagales</taxon>
        <taxon>Chitinophagaceae</taxon>
        <taxon>Chitinophaga</taxon>
    </lineage>
</organism>
<evidence type="ECO:0000256" key="4">
    <source>
        <dbReference type="SAM" id="MobiDB-lite"/>
    </source>
</evidence>
<proteinExistence type="inferred from homology"/>
<dbReference type="OrthoDB" id="679547at2"/>
<keyword evidence="3" id="KW-1134">Transmembrane beta strand</keyword>
<keyword evidence="3" id="KW-0812">Transmembrane</keyword>
<evidence type="ECO:0000313" key="6">
    <source>
        <dbReference type="EMBL" id="PSL28287.1"/>
    </source>
</evidence>
<dbReference type="PROSITE" id="PS52016">
    <property type="entry name" value="TONB_DEPENDENT_REC_3"/>
    <property type="match status" value="1"/>
</dbReference>
<dbReference type="Gene3D" id="2.60.40.690">
    <property type="entry name" value="Alpha-macroglobulin, receptor-binding domain"/>
    <property type="match status" value="1"/>
</dbReference>
<dbReference type="PANTHER" id="PTHR11412:SF136">
    <property type="entry name" value="CD109 ANTIGEN"/>
    <property type="match status" value="1"/>
</dbReference>
<dbReference type="Pfam" id="PF00207">
    <property type="entry name" value="A2M"/>
    <property type="match status" value="1"/>
</dbReference>
<dbReference type="GO" id="GO:0004866">
    <property type="term" value="F:endopeptidase inhibitor activity"/>
    <property type="evidence" value="ECO:0007669"/>
    <property type="project" value="InterPro"/>
</dbReference>
<dbReference type="Gene3D" id="1.50.10.20">
    <property type="match status" value="1"/>
</dbReference>
<dbReference type="EMBL" id="PYGK01000008">
    <property type="protein sequence ID" value="PSL28287.1"/>
    <property type="molecule type" value="Genomic_DNA"/>
</dbReference>
<gene>
    <name evidence="6" type="ORF">CLV42_108206</name>
</gene>
<protein>
    <submittedName>
        <fullName evidence="6">TonB-dependent SusC/RagA subfamily outer membrane receptor</fullName>
    </submittedName>
</protein>
<dbReference type="InterPro" id="IPR039426">
    <property type="entry name" value="TonB-dep_rcpt-like"/>
</dbReference>
<keyword evidence="3" id="KW-0998">Cell outer membrane</keyword>
<name>A0A2P8G2W0_9BACT</name>
<dbReference type="InterPro" id="IPR023997">
    <property type="entry name" value="TonB-dep_OMP_SusC/RagA_CS"/>
</dbReference>
<dbReference type="PANTHER" id="PTHR11412">
    <property type="entry name" value="MACROGLOBULIN / COMPLEMENT"/>
    <property type="match status" value="1"/>
</dbReference>